<dbReference type="GO" id="GO:0030170">
    <property type="term" value="F:pyridoxal phosphate binding"/>
    <property type="evidence" value="ECO:0007669"/>
    <property type="project" value="InterPro"/>
</dbReference>
<dbReference type="InterPro" id="IPR015424">
    <property type="entry name" value="PyrdxlP-dep_Trfase"/>
</dbReference>
<reference evidence="11 12" key="1">
    <citation type="submission" date="2018-11" db="EMBL/GenBank/DDBJ databases">
        <authorList>
            <consortium name="Pathogen Informatics"/>
        </authorList>
    </citation>
    <scope>NUCLEOTIDE SEQUENCE [LARGE SCALE GENOMIC DNA]</scope>
</reference>
<keyword evidence="3" id="KW-0127">Catecholamine biosynthesis</keyword>
<evidence type="ECO:0000313" key="12">
    <source>
        <dbReference type="Proteomes" id="UP000281553"/>
    </source>
</evidence>
<comment type="similarity">
    <text evidence="10">Belongs to the group II decarboxylase family.</text>
</comment>
<comment type="subunit">
    <text evidence="2">Homodimer.</text>
</comment>
<keyword evidence="6 10" id="KW-0456">Lyase</keyword>
<evidence type="ECO:0000313" key="11">
    <source>
        <dbReference type="EMBL" id="VDN12552.1"/>
    </source>
</evidence>
<dbReference type="EC" id="4.1.1.28" evidence="7"/>
<sequence>MEIAYYEGMRVQCTRAVQMSADYLQGIAKHRVFPQVEPGYLRPLLPQAPPSEPEPWDRIFGDVDKLLIPGATHWNHPHFHAYFVIANSYPALCADIISAAIGGMGFSWASSPMNTELKVAMLDWMAKLLNLPEFFLSDTEGGGVIQV</sequence>
<dbReference type="Gene3D" id="1.20.1340.10">
    <property type="entry name" value="dopa decarboxylase, N-terminal domain"/>
    <property type="match status" value="1"/>
</dbReference>
<dbReference type="GO" id="GO:0004058">
    <property type="term" value="F:aromatic-L-amino-acid decarboxylase activity"/>
    <property type="evidence" value="ECO:0007669"/>
    <property type="project" value="UniProtKB-EC"/>
</dbReference>
<dbReference type="EMBL" id="UYRU01054161">
    <property type="protein sequence ID" value="VDN12552.1"/>
    <property type="molecule type" value="Genomic_DNA"/>
</dbReference>
<evidence type="ECO:0000256" key="5">
    <source>
        <dbReference type="ARBA" id="ARBA00022898"/>
    </source>
</evidence>
<evidence type="ECO:0000256" key="1">
    <source>
        <dbReference type="ARBA" id="ARBA00001933"/>
    </source>
</evidence>
<accession>A0A3P7NW65</accession>
<dbReference type="InterPro" id="IPR015421">
    <property type="entry name" value="PyrdxlP-dep_Trfase_major"/>
</dbReference>
<keyword evidence="12" id="KW-1185">Reference proteome</keyword>
<evidence type="ECO:0000256" key="9">
    <source>
        <dbReference type="ARBA" id="ARBA00041275"/>
    </source>
</evidence>
<dbReference type="Pfam" id="PF00282">
    <property type="entry name" value="Pyridoxal_deC"/>
    <property type="match status" value="1"/>
</dbReference>
<dbReference type="Gene3D" id="3.40.640.10">
    <property type="entry name" value="Type I PLP-dependent aspartate aminotransferase-like (Major domain)"/>
    <property type="match status" value="1"/>
</dbReference>
<dbReference type="GO" id="GO:0005737">
    <property type="term" value="C:cytoplasm"/>
    <property type="evidence" value="ECO:0007669"/>
    <property type="project" value="TreeGrafter"/>
</dbReference>
<dbReference type="PANTHER" id="PTHR11999:SF167">
    <property type="entry name" value="AROMATIC-L-AMINO-ACID DECARBOXYLASE"/>
    <property type="match status" value="1"/>
</dbReference>
<proteinExistence type="inferred from homology"/>
<evidence type="ECO:0000256" key="4">
    <source>
        <dbReference type="ARBA" id="ARBA00022793"/>
    </source>
</evidence>
<dbReference type="PANTHER" id="PTHR11999">
    <property type="entry name" value="GROUP II PYRIDOXAL-5-PHOSPHATE DECARBOXYLASE"/>
    <property type="match status" value="1"/>
</dbReference>
<evidence type="ECO:0000256" key="2">
    <source>
        <dbReference type="ARBA" id="ARBA00011738"/>
    </source>
</evidence>
<dbReference type="GO" id="GO:0006520">
    <property type="term" value="P:amino acid metabolic process"/>
    <property type="evidence" value="ECO:0007669"/>
    <property type="project" value="InterPro"/>
</dbReference>
<dbReference type="SUPFAM" id="SSF53383">
    <property type="entry name" value="PLP-dependent transferases"/>
    <property type="match status" value="1"/>
</dbReference>
<dbReference type="InterPro" id="IPR010977">
    <property type="entry name" value="Aromatic_deC"/>
</dbReference>
<evidence type="ECO:0000256" key="8">
    <source>
        <dbReference type="ARBA" id="ARBA00040968"/>
    </source>
</evidence>
<dbReference type="InterPro" id="IPR002129">
    <property type="entry name" value="PyrdxlP-dep_de-COase"/>
</dbReference>
<dbReference type="OrthoDB" id="639767at2759"/>
<evidence type="ECO:0000256" key="7">
    <source>
        <dbReference type="ARBA" id="ARBA00038886"/>
    </source>
</evidence>
<dbReference type="AlphaFoldDB" id="A0A3P7NW65"/>
<evidence type="ECO:0000256" key="6">
    <source>
        <dbReference type="ARBA" id="ARBA00023239"/>
    </source>
</evidence>
<name>A0A3P7NW65_DIBLA</name>
<gene>
    <name evidence="11" type="ORF">DILT_LOCUS8383</name>
</gene>
<organism evidence="11 12">
    <name type="scientific">Dibothriocephalus latus</name>
    <name type="common">Fish tapeworm</name>
    <name type="synonym">Diphyllobothrium latum</name>
    <dbReference type="NCBI Taxonomy" id="60516"/>
    <lineage>
        <taxon>Eukaryota</taxon>
        <taxon>Metazoa</taxon>
        <taxon>Spiralia</taxon>
        <taxon>Lophotrochozoa</taxon>
        <taxon>Platyhelminthes</taxon>
        <taxon>Cestoda</taxon>
        <taxon>Eucestoda</taxon>
        <taxon>Diphyllobothriidea</taxon>
        <taxon>Diphyllobothriidae</taxon>
        <taxon>Dibothriocephalus</taxon>
    </lineage>
</organism>
<keyword evidence="4" id="KW-0210">Decarboxylase</keyword>
<dbReference type="GO" id="GO:0042423">
    <property type="term" value="P:catecholamine biosynthetic process"/>
    <property type="evidence" value="ECO:0007669"/>
    <property type="project" value="UniProtKB-KW"/>
</dbReference>
<dbReference type="GO" id="GO:0019752">
    <property type="term" value="P:carboxylic acid metabolic process"/>
    <property type="evidence" value="ECO:0007669"/>
    <property type="project" value="InterPro"/>
</dbReference>
<dbReference type="PRINTS" id="PR00800">
    <property type="entry name" value="YHDCRBOXLASE"/>
</dbReference>
<keyword evidence="5 10" id="KW-0663">Pyridoxal phosphate</keyword>
<comment type="cofactor">
    <cofactor evidence="1 10">
        <name>pyridoxal 5'-phosphate</name>
        <dbReference type="ChEBI" id="CHEBI:597326"/>
    </cofactor>
</comment>
<protein>
    <recommendedName>
        <fullName evidence="8">Aromatic-L-amino-acid decarboxylase</fullName>
        <ecNumber evidence="7">4.1.1.28</ecNumber>
    </recommendedName>
    <alternativeName>
        <fullName evidence="9">DOPA decarboxylase</fullName>
    </alternativeName>
</protein>
<dbReference type="GO" id="GO:0042427">
    <property type="term" value="P:serotonin biosynthetic process"/>
    <property type="evidence" value="ECO:0007669"/>
    <property type="project" value="TreeGrafter"/>
</dbReference>
<evidence type="ECO:0000256" key="3">
    <source>
        <dbReference type="ARBA" id="ARBA00022584"/>
    </source>
</evidence>
<evidence type="ECO:0000256" key="10">
    <source>
        <dbReference type="RuleBase" id="RU000382"/>
    </source>
</evidence>
<dbReference type="Proteomes" id="UP000281553">
    <property type="component" value="Unassembled WGS sequence"/>
</dbReference>